<dbReference type="EMBL" id="JAZGUE010000004">
    <property type="protein sequence ID" value="KAL2266916.1"/>
    <property type="molecule type" value="Genomic_DNA"/>
</dbReference>
<keyword evidence="2" id="KW-0472">Membrane</keyword>
<organism evidence="3 4">
    <name type="scientific">Remersonia thermophila</name>
    <dbReference type="NCBI Taxonomy" id="72144"/>
    <lineage>
        <taxon>Eukaryota</taxon>
        <taxon>Fungi</taxon>
        <taxon>Dikarya</taxon>
        <taxon>Ascomycota</taxon>
        <taxon>Pezizomycotina</taxon>
        <taxon>Sordariomycetes</taxon>
        <taxon>Sordariomycetidae</taxon>
        <taxon>Sordariales</taxon>
        <taxon>Sordariales incertae sedis</taxon>
        <taxon>Remersonia</taxon>
    </lineage>
</organism>
<keyword evidence="2" id="KW-0812">Transmembrane</keyword>
<accession>A0ABR4DAR7</accession>
<name>A0ABR4DAR7_9PEZI</name>
<evidence type="ECO:0000256" key="1">
    <source>
        <dbReference type="SAM" id="MobiDB-lite"/>
    </source>
</evidence>
<evidence type="ECO:0000256" key="2">
    <source>
        <dbReference type="SAM" id="Phobius"/>
    </source>
</evidence>
<dbReference type="PANTHER" id="PTHR28062:SF1">
    <property type="entry name" value="TRANSMEMBRANE PROTEIN"/>
    <property type="match status" value="1"/>
</dbReference>
<dbReference type="PANTHER" id="PTHR28062">
    <property type="entry name" value="K+-H+ EXCHANGE-LIKE PROTEIN"/>
    <property type="match status" value="1"/>
</dbReference>
<dbReference type="RefSeq" id="XP_070865643.1">
    <property type="nucleotide sequence ID" value="XM_071010655.1"/>
</dbReference>
<dbReference type="InterPro" id="IPR018786">
    <property type="entry name" value="Mit_KHE1"/>
</dbReference>
<feature type="compositionally biased region" description="Low complexity" evidence="1">
    <location>
        <begin position="207"/>
        <end position="218"/>
    </location>
</feature>
<dbReference type="Proteomes" id="UP001600064">
    <property type="component" value="Unassembled WGS sequence"/>
</dbReference>
<reference evidence="3 4" key="1">
    <citation type="journal article" date="2024" name="Commun. Biol.">
        <title>Comparative genomic analysis of thermophilic fungi reveals convergent evolutionary adaptations and gene losses.</title>
        <authorList>
            <person name="Steindorff A.S."/>
            <person name="Aguilar-Pontes M.V."/>
            <person name="Robinson A.J."/>
            <person name="Andreopoulos B."/>
            <person name="LaButti K."/>
            <person name="Kuo A."/>
            <person name="Mondo S."/>
            <person name="Riley R."/>
            <person name="Otillar R."/>
            <person name="Haridas S."/>
            <person name="Lipzen A."/>
            <person name="Grimwood J."/>
            <person name="Schmutz J."/>
            <person name="Clum A."/>
            <person name="Reid I.D."/>
            <person name="Moisan M.C."/>
            <person name="Butler G."/>
            <person name="Nguyen T.T.M."/>
            <person name="Dewar K."/>
            <person name="Conant G."/>
            <person name="Drula E."/>
            <person name="Henrissat B."/>
            <person name="Hansel C."/>
            <person name="Singer S."/>
            <person name="Hutchinson M.I."/>
            <person name="de Vries R.P."/>
            <person name="Natvig D.O."/>
            <person name="Powell A.J."/>
            <person name="Tsang A."/>
            <person name="Grigoriev I.V."/>
        </authorList>
    </citation>
    <scope>NUCLEOTIDE SEQUENCE [LARGE SCALE GENOMIC DNA]</scope>
    <source>
        <strain evidence="3 4">ATCC 22073</strain>
    </source>
</reference>
<dbReference type="Pfam" id="PF10173">
    <property type="entry name" value="Mit_KHE1"/>
    <property type="match status" value="1"/>
</dbReference>
<sequence>MRLYVLPISTRRTLLYCQAGKLGGPASESLTWSGRIQSKAARTWSDWENKDRGWQRAVVSYGNQLLRRIPYEEWGLKSVPPLSQRRRQAELDRSDKVEVVYPKTLLQADQVSSVLRALATEREGLHRTRLLWCLVGMPITIPVALVPLIPNLPFFYLVYRAWSHWRALAGGRHVQFLLNNNLLVLAPNPLVDAVYAAPKPPLPSAPEPAAGSAPVASPGLPPPGAAGQACEGETLLLSQAEGKKLTLALGLPQLETELERAIWQVETAIEKRKAQVAAVDDAPAAAAEAAAAAAANSTSKHESEKKSQ</sequence>
<gene>
    <name evidence="3" type="ORF">VTJ83DRAFT_4193</name>
</gene>
<evidence type="ECO:0000313" key="4">
    <source>
        <dbReference type="Proteomes" id="UP001600064"/>
    </source>
</evidence>
<evidence type="ECO:0000313" key="3">
    <source>
        <dbReference type="EMBL" id="KAL2266916.1"/>
    </source>
</evidence>
<comment type="caution">
    <text evidence="3">The sequence shown here is derived from an EMBL/GenBank/DDBJ whole genome shotgun (WGS) entry which is preliminary data.</text>
</comment>
<protein>
    <recommendedName>
        <fullName evidence="5">Mitochondrial K+-H+ exchange-related-domain-containing protein</fullName>
    </recommendedName>
</protein>
<dbReference type="GeneID" id="98125299"/>
<feature type="transmembrane region" description="Helical" evidence="2">
    <location>
        <begin position="130"/>
        <end position="149"/>
    </location>
</feature>
<proteinExistence type="predicted"/>
<keyword evidence="4" id="KW-1185">Reference proteome</keyword>
<evidence type="ECO:0008006" key="5">
    <source>
        <dbReference type="Google" id="ProtNLM"/>
    </source>
</evidence>
<keyword evidence="2" id="KW-1133">Transmembrane helix</keyword>
<feature type="region of interest" description="Disordered" evidence="1">
    <location>
        <begin position="203"/>
        <end position="228"/>
    </location>
</feature>